<reference evidence="1" key="1">
    <citation type="submission" date="2015-07" db="EMBL/GenBank/DDBJ databases">
        <title>MeaNS - Measles Nucleotide Surveillance Program.</title>
        <authorList>
            <person name="Tran T."/>
            <person name="Druce J."/>
        </authorList>
    </citation>
    <scope>NUCLEOTIDE SEQUENCE</scope>
    <source>
        <strain evidence="1">UCB-OBI-ISO-001</strain>
        <tissue evidence="1">Gonad</tissue>
    </source>
</reference>
<dbReference type="EMBL" id="KQ418642">
    <property type="protein sequence ID" value="KOF86466.1"/>
    <property type="molecule type" value="Genomic_DNA"/>
</dbReference>
<evidence type="ECO:0000313" key="1">
    <source>
        <dbReference type="EMBL" id="KOF86466.1"/>
    </source>
</evidence>
<proteinExistence type="predicted"/>
<protein>
    <submittedName>
        <fullName evidence="1">Uncharacterized protein</fullName>
    </submittedName>
</protein>
<gene>
    <name evidence="1" type="ORF">OCBIM_22018573mg</name>
</gene>
<dbReference type="AlphaFoldDB" id="A0A0L8HB11"/>
<name>A0A0L8HB11_OCTBM</name>
<sequence length="51" mass="5689">MLSMSFVQRVCCLNFTVEQKVSCVGCGCILCRMWLYLVEDVVVSCVGYGCI</sequence>
<organism evidence="1">
    <name type="scientific">Octopus bimaculoides</name>
    <name type="common">California two-spotted octopus</name>
    <dbReference type="NCBI Taxonomy" id="37653"/>
    <lineage>
        <taxon>Eukaryota</taxon>
        <taxon>Metazoa</taxon>
        <taxon>Spiralia</taxon>
        <taxon>Lophotrochozoa</taxon>
        <taxon>Mollusca</taxon>
        <taxon>Cephalopoda</taxon>
        <taxon>Coleoidea</taxon>
        <taxon>Octopodiformes</taxon>
        <taxon>Octopoda</taxon>
        <taxon>Incirrata</taxon>
        <taxon>Octopodidae</taxon>
        <taxon>Octopus</taxon>
    </lineage>
</organism>
<accession>A0A0L8HB11</accession>